<proteinExistence type="predicted"/>
<dbReference type="EMBL" id="UINC01055581">
    <property type="protein sequence ID" value="SVB74626.1"/>
    <property type="molecule type" value="Genomic_DNA"/>
</dbReference>
<evidence type="ECO:0000313" key="1">
    <source>
        <dbReference type="EMBL" id="SVB74626.1"/>
    </source>
</evidence>
<reference evidence="1" key="1">
    <citation type="submission" date="2018-05" db="EMBL/GenBank/DDBJ databases">
        <authorList>
            <person name="Lanie J.A."/>
            <person name="Ng W.-L."/>
            <person name="Kazmierczak K.M."/>
            <person name="Andrzejewski T.M."/>
            <person name="Davidsen T.M."/>
            <person name="Wayne K.J."/>
            <person name="Tettelin H."/>
            <person name="Glass J.I."/>
            <person name="Rusch D."/>
            <person name="Podicherti R."/>
            <person name="Tsui H.-C.T."/>
            <person name="Winkler M.E."/>
        </authorList>
    </citation>
    <scope>NUCLEOTIDE SEQUENCE</scope>
</reference>
<dbReference type="SUPFAM" id="SSF109604">
    <property type="entry name" value="HD-domain/PDEase-like"/>
    <property type="match status" value="1"/>
</dbReference>
<organism evidence="1">
    <name type="scientific">marine metagenome</name>
    <dbReference type="NCBI Taxonomy" id="408172"/>
    <lineage>
        <taxon>unclassified sequences</taxon>
        <taxon>metagenomes</taxon>
        <taxon>ecological metagenomes</taxon>
    </lineage>
</organism>
<sequence length="282" mass="31781">MLNLQTLKIRPFIDFLTAGYEATFGRLHPDHVDFLRMASSLALENVANGDMLYHNADHTIMVTLVGQEIIRGKHLFEGSVSPEDELNYLLALLCHDVGYVKGVCGKDDVVRGEFDDGMGGTAEIPYTGTCAMLTPHHVSRSKLFVRERFGQYDFIDLDVVTDCIERTRFPVPEDEDYQATADLPGLARAADLIGQLGDPEYLRKIPALFYEFEELGHNAQLGCDSPGELRHSYAQFFWGVVHKYVEDGVKLLRVTQEGKEWISRLHSHVFECEHFLGAGKDE</sequence>
<name>A0A382GHG4_9ZZZZ</name>
<dbReference type="AlphaFoldDB" id="A0A382GHG4"/>
<protein>
    <recommendedName>
        <fullName evidence="2">HD/PDEase domain-containing protein</fullName>
    </recommendedName>
</protein>
<evidence type="ECO:0008006" key="2">
    <source>
        <dbReference type="Google" id="ProtNLM"/>
    </source>
</evidence>
<accession>A0A382GHG4</accession>
<gene>
    <name evidence="1" type="ORF">METZ01_LOCUS227480</name>
</gene>